<feature type="transmembrane region" description="Helical" evidence="1">
    <location>
        <begin position="134"/>
        <end position="157"/>
    </location>
</feature>
<dbReference type="PANTHER" id="PTHR18640">
    <property type="entry name" value="SOLUTE CARRIER FAMILY 10 MEMBER 7"/>
    <property type="match status" value="1"/>
</dbReference>
<organism evidence="2 3">
    <name type="scientific">Paramagnetospirillum marisnigri</name>
    <dbReference type="NCBI Taxonomy" id="1285242"/>
    <lineage>
        <taxon>Bacteria</taxon>
        <taxon>Pseudomonadati</taxon>
        <taxon>Pseudomonadota</taxon>
        <taxon>Alphaproteobacteria</taxon>
        <taxon>Rhodospirillales</taxon>
        <taxon>Magnetospirillaceae</taxon>
        <taxon>Paramagnetospirillum</taxon>
    </lineage>
</organism>
<keyword evidence="1" id="KW-0812">Transmembrane</keyword>
<feature type="transmembrane region" description="Helical" evidence="1">
    <location>
        <begin position="104"/>
        <end position="128"/>
    </location>
</feature>
<name>A0A178M7K1_9PROT</name>
<dbReference type="Gene3D" id="1.20.1530.20">
    <property type="match status" value="1"/>
</dbReference>
<feature type="transmembrane region" description="Helical" evidence="1">
    <location>
        <begin position="234"/>
        <end position="256"/>
    </location>
</feature>
<comment type="caution">
    <text evidence="2">The sequence shown here is derived from an EMBL/GenBank/DDBJ whole genome shotgun (WGS) entry which is preliminary data.</text>
</comment>
<proteinExistence type="predicted"/>
<feature type="transmembrane region" description="Helical" evidence="1">
    <location>
        <begin position="295"/>
        <end position="318"/>
    </location>
</feature>
<dbReference type="Proteomes" id="UP000078428">
    <property type="component" value="Unassembled WGS sequence"/>
</dbReference>
<evidence type="ECO:0000313" key="2">
    <source>
        <dbReference type="EMBL" id="OAN44739.1"/>
    </source>
</evidence>
<keyword evidence="1" id="KW-1133">Transmembrane helix</keyword>
<feature type="transmembrane region" description="Helical" evidence="1">
    <location>
        <begin position="169"/>
        <end position="188"/>
    </location>
</feature>
<dbReference type="EMBL" id="LWQT01000109">
    <property type="protein sequence ID" value="OAN44739.1"/>
    <property type="molecule type" value="Genomic_DNA"/>
</dbReference>
<keyword evidence="3" id="KW-1185">Reference proteome</keyword>
<dbReference type="STRING" id="1285242.A6A04_07920"/>
<sequence>MLRLLARIGIDAFLIGLVGMVGLAWLLPDLGRSGGWLAMDVVATWGVALVFLLYGLTLPPERLKAGMLNWRLHLLVQLSTFVLFPVLMLAVAKALDQRVHADLLLGFFFLAALPSTISSSVAMTSIAGGNVAGAIFNATLSSLIGVVATPLWVNWYLSTSGGSLDLSLVLTKIVLLVLLPIALGQALRPWLHGWVGRNMGWLKPLDRITILLIVLNSFADSVAGGIWERHGPDTLAWVAGGAAALFFLVFGLLSLVCRLLGFNREDVIAGVFCGTKKSLATGVPMAKIMFGASPILGMVIAPTILYHLIQLVAAGMIARRYQRQHQG</sequence>
<dbReference type="PANTHER" id="PTHR18640:SF5">
    <property type="entry name" value="SODIUM_BILE ACID COTRANSPORTER 7"/>
    <property type="match status" value="1"/>
</dbReference>
<feature type="transmembrane region" description="Helical" evidence="1">
    <location>
        <begin position="34"/>
        <end position="54"/>
    </location>
</feature>
<dbReference type="RefSeq" id="WP_068495576.1">
    <property type="nucleotide sequence ID" value="NZ_LWQT01000109.1"/>
</dbReference>
<protein>
    <submittedName>
        <fullName evidence="2">Bile acid:sodium symporter</fullName>
    </submittedName>
</protein>
<evidence type="ECO:0000313" key="3">
    <source>
        <dbReference type="Proteomes" id="UP000078428"/>
    </source>
</evidence>
<feature type="transmembrane region" description="Helical" evidence="1">
    <location>
        <begin position="74"/>
        <end position="92"/>
    </location>
</feature>
<feature type="transmembrane region" description="Helical" evidence="1">
    <location>
        <begin position="208"/>
        <end position="227"/>
    </location>
</feature>
<dbReference type="InterPro" id="IPR016833">
    <property type="entry name" value="Put_Na-Bile_cotransptr"/>
</dbReference>
<accession>A0A178M7K1</accession>
<reference evidence="2 3" key="1">
    <citation type="submission" date="2016-04" db="EMBL/GenBank/DDBJ databases">
        <title>Draft genome sequence of freshwater magnetotactic bacteria Magnetospirillum marisnigri SP-1 and Magnetospirillum moscoviense BB-1.</title>
        <authorList>
            <person name="Koziaeva V."/>
            <person name="Dziuba M.V."/>
            <person name="Ivanov T.M."/>
            <person name="Kuznetsov B."/>
            <person name="Grouzdev D.S."/>
        </authorList>
    </citation>
    <scope>NUCLEOTIDE SEQUENCE [LARGE SCALE GENOMIC DNA]</scope>
    <source>
        <strain evidence="2 3">SP-1</strain>
    </source>
</reference>
<dbReference type="AlphaFoldDB" id="A0A178M7K1"/>
<keyword evidence="1" id="KW-0472">Membrane</keyword>
<gene>
    <name evidence="2" type="ORF">A6A04_07920</name>
</gene>
<feature type="transmembrane region" description="Helical" evidence="1">
    <location>
        <begin position="6"/>
        <end position="27"/>
    </location>
</feature>
<dbReference type="Pfam" id="PF13593">
    <property type="entry name" value="SBF_like"/>
    <property type="match status" value="1"/>
</dbReference>
<dbReference type="PIRSF" id="PIRSF026166">
    <property type="entry name" value="UCP026166"/>
    <property type="match status" value="1"/>
</dbReference>
<evidence type="ECO:0000256" key="1">
    <source>
        <dbReference type="SAM" id="Phobius"/>
    </source>
</evidence>
<dbReference type="GO" id="GO:0005886">
    <property type="term" value="C:plasma membrane"/>
    <property type="evidence" value="ECO:0007669"/>
    <property type="project" value="TreeGrafter"/>
</dbReference>
<dbReference type="OrthoDB" id="9792271at2"/>
<dbReference type="InterPro" id="IPR038770">
    <property type="entry name" value="Na+/solute_symporter_sf"/>
</dbReference>